<dbReference type="CDD" id="cd19086">
    <property type="entry name" value="AKR_AKR11C1"/>
    <property type="match status" value="1"/>
</dbReference>
<dbReference type="InterPro" id="IPR036812">
    <property type="entry name" value="NAD(P)_OxRdtase_dom_sf"/>
</dbReference>
<evidence type="ECO:0000313" key="3">
    <source>
        <dbReference type="EMBL" id="MCR8635616.1"/>
    </source>
</evidence>
<dbReference type="SUPFAM" id="SSF51430">
    <property type="entry name" value="NAD(P)-linked oxidoreductase"/>
    <property type="match status" value="1"/>
</dbReference>
<accession>A0ABT1YR23</accession>
<keyword evidence="1" id="KW-0560">Oxidoreductase</keyword>
<dbReference type="Pfam" id="PF00248">
    <property type="entry name" value="Aldo_ket_red"/>
    <property type="match status" value="1"/>
</dbReference>
<protein>
    <submittedName>
        <fullName evidence="3">Aldo/keto reductase</fullName>
    </submittedName>
</protein>
<name>A0ABT1YR23_9BACL</name>
<keyword evidence="4" id="KW-1185">Reference proteome</keyword>
<dbReference type="EMBL" id="JANQBD010000029">
    <property type="protein sequence ID" value="MCR8635616.1"/>
    <property type="molecule type" value="Genomic_DNA"/>
</dbReference>
<dbReference type="PANTHER" id="PTHR43364:SF4">
    <property type="entry name" value="NAD(P)-LINKED OXIDOREDUCTASE SUPERFAMILY PROTEIN"/>
    <property type="match status" value="1"/>
</dbReference>
<dbReference type="PANTHER" id="PTHR43364">
    <property type="entry name" value="NADH-SPECIFIC METHYLGLYOXAL REDUCTASE-RELATED"/>
    <property type="match status" value="1"/>
</dbReference>
<dbReference type="Proteomes" id="UP001300012">
    <property type="component" value="Unassembled WGS sequence"/>
</dbReference>
<dbReference type="RefSeq" id="WP_258217160.1">
    <property type="nucleotide sequence ID" value="NZ_JANQBD010000029.1"/>
</dbReference>
<dbReference type="InterPro" id="IPR050523">
    <property type="entry name" value="AKR_Detox_Biosynth"/>
</dbReference>
<evidence type="ECO:0000259" key="2">
    <source>
        <dbReference type="Pfam" id="PF00248"/>
    </source>
</evidence>
<evidence type="ECO:0000313" key="4">
    <source>
        <dbReference type="Proteomes" id="UP001300012"/>
    </source>
</evidence>
<dbReference type="Gene3D" id="3.20.20.100">
    <property type="entry name" value="NADP-dependent oxidoreductase domain"/>
    <property type="match status" value="1"/>
</dbReference>
<evidence type="ECO:0000256" key="1">
    <source>
        <dbReference type="ARBA" id="ARBA00023002"/>
    </source>
</evidence>
<proteinExistence type="predicted"/>
<reference evidence="3 4" key="1">
    <citation type="submission" date="2022-08" db="EMBL/GenBank/DDBJ databases">
        <title>Paenibacillus endoradicis sp. nov., Paenibacillus radicibacter sp. nov and Paenibacillus pararadicis sp. nov., three cold-adapted plant growth-promoting bacteria isolated from root of Larix gmelinii in Great Khingan.</title>
        <authorList>
            <person name="Xue H."/>
        </authorList>
    </citation>
    <scope>NUCLEOTIDE SEQUENCE [LARGE SCALE GENOMIC DNA]</scope>
    <source>
        <strain evidence="3 4">N5-1-1-5</strain>
    </source>
</reference>
<feature type="domain" description="NADP-dependent oxidoreductase" evidence="2">
    <location>
        <begin position="17"/>
        <end position="305"/>
    </location>
</feature>
<dbReference type="InterPro" id="IPR023210">
    <property type="entry name" value="NADP_OxRdtase_dom"/>
</dbReference>
<organism evidence="3 4">
    <name type="scientific">Paenibacillus radicis</name>
    <name type="common">ex Xue et al. 2023</name>
    <dbReference type="NCBI Taxonomy" id="2972489"/>
    <lineage>
        <taxon>Bacteria</taxon>
        <taxon>Bacillati</taxon>
        <taxon>Bacillota</taxon>
        <taxon>Bacilli</taxon>
        <taxon>Bacillales</taxon>
        <taxon>Paenibacillaceae</taxon>
        <taxon>Paenibacillus</taxon>
    </lineage>
</organism>
<gene>
    <name evidence="3" type="ORF">NV381_30865</name>
</gene>
<sequence>MMIYRSFGNTGWQVSSIGLGTWNIGNQWGEVDDATSFATIRTSLDHGVNLFDTAESYGIPNGLSEQRLGKGLAGERHKAYIVSKIGNFGKRTGQGVPLTTPDMIRLCAHASLHRLRTDWVDVMLCHISNIEDPSIFLEGFEILKQNGEIREYGISTDSLEVLKKFNVHGNCRVVEVDYSLLNRAAEQQFLPYCEEHGIGVLVRGPLSMGLLSGNYSAETVFTDSVRVNWNSDGAGRQQFENRIHKLNAVKQVLHDGEDMATAALRFVISHPVAAVAIPGAKSPKQAAANAQAGNELFSREQLDRFNM</sequence>
<comment type="caution">
    <text evidence="3">The sequence shown here is derived from an EMBL/GenBank/DDBJ whole genome shotgun (WGS) entry which is preliminary data.</text>
</comment>